<protein>
    <submittedName>
        <fullName evidence="2">Lipoprotein</fullName>
    </submittedName>
</protein>
<feature type="chain" id="PRO_5005467760" evidence="1">
    <location>
        <begin position="19"/>
        <end position="136"/>
    </location>
</feature>
<name>A0A0K1QNB3_PSEFL</name>
<evidence type="ECO:0000313" key="2">
    <source>
        <dbReference type="EMBL" id="AKV07244.1"/>
    </source>
</evidence>
<evidence type="ECO:0000313" key="3">
    <source>
        <dbReference type="Proteomes" id="UP000017175"/>
    </source>
</evidence>
<dbReference type="AlphaFoldDB" id="A0A0K1QNB3"/>
<evidence type="ECO:0000256" key="1">
    <source>
        <dbReference type="SAM" id="SignalP"/>
    </source>
</evidence>
<dbReference type="PROSITE" id="PS51257">
    <property type="entry name" value="PROKAR_LIPOPROTEIN"/>
    <property type="match status" value="1"/>
</dbReference>
<dbReference type="Proteomes" id="UP000017175">
    <property type="component" value="Chromosome"/>
</dbReference>
<organism evidence="2 3">
    <name type="scientific">Pseudomonas fluorescens NCIMB 11764</name>
    <dbReference type="NCBI Taxonomy" id="1221522"/>
    <lineage>
        <taxon>Bacteria</taxon>
        <taxon>Pseudomonadati</taxon>
        <taxon>Pseudomonadota</taxon>
        <taxon>Gammaproteobacteria</taxon>
        <taxon>Pseudomonadales</taxon>
        <taxon>Pseudomonadaceae</taxon>
        <taxon>Pseudomonas</taxon>
    </lineage>
</organism>
<keyword evidence="2" id="KW-0449">Lipoprotein</keyword>
<accession>A0A0K1QNB3</accession>
<reference evidence="2 3" key="1">
    <citation type="journal article" date="2012" name="J. Bacteriol.">
        <title>Draft genome sequence of the cyanide-utilizing bacterium Pseudomonas fluorescens strain NCIMB 11764.</title>
        <authorList>
            <person name="Vilo C.A."/>
            <person name="Benedik M.J."/>
            <person name="Kunz D.A."/>
            <person name="Dong Q."/>
        </authorList>
    </citation>
    <scope>NUCLEOTIDE SEQUENCE [LARGE SCALE GENOMIC DNA]</scope>
    <source>
        <strain evidence="2 3">NCIMB 11764</strain>
    </source>
</reference>
<feature type="signal peptide" evidence="1">
    <location>
        <begin position="1"/>
        <end position="18"/>
    </location>
</feature>
<sequence length="136" mass="15470">MHRGITFTLIILTTALSACTSNSPSTDPSLVGSWQGMREEHGKCQFLSWNTNFEPNGRFSITFFRDAQRTQPIQTERGSWSAANGKNEMKTDGVRTPEIYEYKILDGNTIHYVNTVTDPTADCQEDYAFTEHRIRN</sequence>
<dbReference type="EMBL" id="CP010945">
    <property type="protein sequence ID" value="AKV07244.1"/>
    <property type="molecule type" value="Genomic_DNA"/>
</dbReference>
<dbReference type="RefSeq" id="WP_017336980.1">
    <property type="nucleotide sequence ID" value="NZ_CP010945.1"/>
</dbReference>
<keyword evidence="1" id="KW-0732">Signal</keyword>
<proteinExistence type="predicted"/>
<gene>
    <name evidence="2" type="ORF">B723_12815</name>
</gene>
<dbReference type="OrthoDB" id="6982068at2"/>